<reference evidence="1 2" key="1">
    <citation type="submission" date="2018-06" db="EMBL/GenBank/DDBJ databases">
        <title>Comparative genomics reveals the genomic features of Rhizophagus irregularis, R. cerebriforme, R. diaphanum and Gigaspora rosea, and their symbiotic lifestyle signature.</title>
        <authorList>
            <person name="Morin E."/>
            <person name="San Clemente H."/>
            <person name="Chen E.C.H."/>
            <person name="De La Providencia I."/>
            <person name="Hainaut M."/>
            <person name="Kuo A."/>
            <person name="Kohler A."/>
            <person name="Murat C."/>
            <person name="Tang N."/>
            <person name="Roy S."/>
            <person name="Loubradou J."/>
            <person name="Henrissat B."/>
            <person name="Grigoriev I.V."/>
            <person name="Corradi N."/>
            <person name="Roux C."/>
            <person name="Martin F.M."/>
        </authorList>
    </citation>
    <scope>NUCLEOTIDE SEQUENCE [LARGE SCALE GENOMIC DNA]</scope>
    <source>
        <strain evidence="1 2">DAOM 194757</strain>
    </source>
</reference>
<comment type="caution">
    <text evidence="1">The sequence shown here is derived from an EMBL/GenBank/DDBJ whole genome shotgun (WGS) entry which is preliminary data.</text>
</comment>
<protein>
    <submittedName>
        <fullName evidence="1">Uncharacterized protein</fullName>
    </submittedName>
</protein>
<proteinExistence type="predicted"/>
<keyword evidence="2" id="KW-1185">Reference proteome</keyword>
<dbReference type="EMBL" id="QKWP01000028">
    <property type="protein sequence ID" value="RIB29851.1"/>
    <property type="molecule type" value="Genomic_DNA"/>
</dbReference>
<dbReference type="AlphaFoldDB" id="A0A397W6Y2"/>
<organism evidence="1 2">
    <name type="scientific">Gigaspora rosea</name>
    <dbReference type="NCBI Taxonomy" id="44941"/>
    <lineage>
        <taxon>Eukaryota</taxon>
        <taxon>Fungi</taxon>
        <taxon>Fungi incertae sedis</taxon>
        <taxon>Mucoromycota</taxon>
        <taxon>Glomeromycotina</taxon>
        <taxon>Glomeromycetes</taxon>
        <taxon>Diversisporales</taxon>
        <taxon>Gigasporaceae</taxon>
        <taxon>Gigaspora</taxon>
    </lineage>
</organism>
<evidence type="ECO:0000313" key="2">
    <source>
        <dbReference type="Proteomes" id="UP000266673"/>
    </source>
</evidence>
<sequence length="135" mass="15972">MEMEKYIICFDKSNEKETQKSQASQEIQEFQELQESQEFQEFNILTSSLVIKQTNSAKKPKFELLIKSNLRFNPVWRDRYLLIKDQKKIMLLIKNPVAGREILESLAYVIEKDTIKEINNSNKKNPCNGFKTYCQ</sequence>
<dbReference type="Proteomes" id="UP000266673">
    <property type="component" value="Unassembled WGS sequence"/>
</dbReference>
<accession>A0A397W6Y2</accession>
<name>A0A397W6Y2_9GLOM</name>
<gene>
    <name evidence="1" type="ORF">C2G38_2027392</name>
</gene>
<evidence type="ECO:0000313" key="1">
    <source>
        <dbReference type="EMBL" id="RIB29851.1"/>
    </source>
</evidence>